<dbReference type="EMBL" id="JACHCC010000004">
    <property type="protein sequence ID" value="MBB6499712.1"/>
    <property type="molecule type" value="Genomic_DNA"/>
</dbReference>
<evidence type="ECO:0000256" key="1">
    <source>
        <dbReference type="SAM" id="SignalP"/>
    </source>
</evidence>
<feature type="signal peptide" evidence="1">
    <location>
        <begin position="1"/>
        <end position="17"/>
    </location>
</feature>
<dbReference type="AlphaFoldDB" id="A0A7X0MHU8"/>
<evidence type="ECO:0000313" key="2">
    <source>
        <dbReference type="EMBL" id="MBB6499712.1"/>
    </source>
</evidence>
<accession>A0A7X0MHU8</accession>
<reference evidence="2 3" key="1">
    <citation type="submission" date="2020-08" db="EMBL/GenBank/DDBJ databases">
        <title>Genomic Encyclopedia of Type Strains, Phase IV (KMG-V): Genome sequencing to study the core and pangenomes of soil and plant-associated prokaryotes.</title>
        <authorList>
            <person name="Whitman W."/>
        </authorList>
    </citation>
    <scope>NUCLEOTIDE SEQUENCE [LARGE SCALE GENOMIC DNA]</scope>
    <source>
        <strain evidence="2 3">M2T3</strain>
    </source>
</reference>
<comment type="caution">
    <text evidence="2">The sequence shown here is derived from an EMBL/GenBank/DDBJ whole genome shotgun (WGS) entry which is preliminary data.</text>
</comment>
<evidence type="ECO:0008006" key="4">
    <source>
        <dbReference type="Google" id="ProtNLM"/>
    </source>
</evidence>
<proteinExistence type="predicted"/>
<feature type="chain" id="PRO_5031043823" description="Lipoprotein" evidence="1">
    <location>
        <begin position="18"/>
        <end position="106"/>
    </location>
</feature>
<sequence length="106" mass="12127">MKNKLIMTLKLATLSFAFVLALSGCKKEGKVDQKITIPAKLSADKESNQKVLNYLANTLGVNSEEIKFDKLKNSYLIRGYEFNKDTISVQYNRANEYKLKFENKNL</sequence>
<protein>
    <recommendedName>
        <fullName evidence="4">Lipoprotein</fullName>
    </recommendedName>
</protein>
<organism evidence="2 3">
    <name type="scientific">Pedobacter cryoconitis</name>
    <dbReference type="NCBI Taxonomy" id="188932"/>
    <lineage>
        <taxon>Bacteria</taxon>
        <taxon>Pseudomonadati</taxon>
        <taxon>Bacteroidota</taxon>
        <taxon>Sphingobacteriia</taxon>
        <taxon>Sphingobacteriales</taxon>
        <taxon>Sphingobacteriaceae</taxon>
        <taxon>Pedobacter</taxon>
    </lineage>
</organism>
<keyword evidence="1" id="KW-0732">Signal</keyword>
<gene>
    <name evidence="2" type="ORF">HDF25_001854</name>
</gene>
<dbReference type="RefSeq" id="WP_221450881.1">
    <property type="nucleotide sequence ID" value="NZ_JACHCC010000004.1"/>
</dbReference>
<name>A0A7X0MHU8_9SPHI</name>
<evidence type="ECO:0000313" key="3">
    <source>
        <dbReference type="Proteomes" id="UP000521017"/>
    </source>
</evidence>
<dbReference type="Proteomes" id="UP000521017">
    <property type="component" value="Unassembled WGS sequence"/>
</dbReference>
<dbReference type="PROSITE" id="PS51257">
    <property type="entry name" value="PROKAR_LIPOPROTEIN"/>
    <property type="match status" value="1"/>
</dbReference>